<gene>
    <name evidence="1" type="ORF">DWY69_01720</name>
</gene>
<dbReference type="OrthoDB" id="2059286at2"/>
<sequence length="74" mass="8318">MQIKFEILKKGDTVLNVWENHIAVKKKSDEVEIFQFYVDEEGLPRLSENTILVTQGNGSISVGTTDSDVTITTF</sequence>
<evidence type="ECO:0000313" key="2">
    <source>
        <dbReference type="Proteomes" id="UP000261166"/>
    </source>
</evidence>
<dbReference type="AlphaFoldDB" id="A0A3E3J5X3"/>
<accession>A0A3E3J5X3</accession>
<dbReference type="Proteomes" id="UP000261166">
    <property type="component" value="Unassembled WGS sequence"/>
</dbReference>
<proteinExistence type="predicted"/>
<reference evidence="1 2" key="1">
    <citation type="submission" date="2018-08" db="EMBL/GenBank/DDBJ databases">
        <title>A genome reference for cultivated species of the human gut microbiota.</title>
        <authorList>
            <person name="Zou Y."/>
            <person name="Xue W."/>
            <person name="Luo G."/>
        </authorList>
    </citation>
    <scope>NUCLEOTIDE SEQUENCE [LARGE SCALE GENOMIC DNA]</scope>
    <source>
        <strain evidence="1 2">AF26-4BH</strain>
    </source>
</reference>
<dbReference type="RefSeq" id="WP_025489082.1">
    <property type="nucleotide sequence ID" value="NZ_JBKVAZ010000015.1"/>
</dbReference>
<evidence type="ECO:0000313" key="1">
    <source>
        <dbReference type="EMBL" id="RGE74702.1"/>
    </source>
</evidence>
<comment type="caution">
    <text evidence="1">The sequence shown here is derived from an EMBL/GenBank/DDBJ whole genome shotgun (WGS) entry which is preliminary data.</text>
</comment>
<dbReference type="EMBL" id="QVLU01000001">
    <property type="protein sequence ID" value="RGE74702.1"/>
    <property type="molecule type" value="Genomic_DNA"/>
</dbReference>
<name>A0A3E3J5X3_9FIRM</name>
<protein>
    <submittedName>
        <fullName evidence="1">Uncharacterized protein</fullName>
    </submittedName>
</protein>
<organism evidence="1 2">
    <name type="scientific">Eisenbergiella massiliensis</name>
    <dbReference type="NCBI Taxonomy" id="1720294"/>
    <lineage>
        <taxon>Bacteria</taxon>
        <taxon>Bacillati</taxon>
        <taxon>Bacillota</taxon>
        <taxon>Clostridia</taxon>
        <taxon>Lachnospirales</taxon>
        <taxon>Lachnospiraceae</taxon>
        <taxon>Eisenbergiella</taxon>
    </lineage>
</organism>